<dbReference type="EMBL" id="FUYC01000008">
    <property type="protein sequence ID" value="SKA85754.1"/>
    <property type="molecule type" value="Genomic_DNA"/>
</dbReference>
<dbReference type="HAMAP" id="MF_00715">
    <property type="entry name" value="SlyX"/>
    <property type="match status" value="1"/>
</dbReference>
<dbReference type="STRING" id="1121449.SAMN02745704_01919"/>
<feature type="region of interest" description="Disordered" evidence="1">
    <location>
        <begin position="60"/>
        <end position="79"/>
    </location>
</feature>
<accession>A0A1T4X805</accession>
<dbReference type="SUPFAM" id="SSF90257">
    <property type="entry name" value="Myosin rod fragments"/>
    <property type="match status" value="1"/>
</dbReference>
<dbReference type="PANTHER" id="PTHR36508">
    <property type="entry name" value="PROTEIN SLYX"/>
    <property type="match status" value="1"/>
</dbReference>
<dbReference type="PANTHER" id="PTHR36508:SF1">
    <property type="entry name" value="PROTEIN SLYX"/>
    <property type="match status" value="1"/>
</dbReference>
<gene>
    <name evidence="2" type="ORF">SAMN02745704_01919</name>
</gene>
<dbReference type="RefSeq" id="WP_078717478.1">
    <property type="nucleotide sequence ID" value="NZ_FUYC01000008.1"/>
</dbReference>
<reference evidence="2 3" key="1">
    <citation type="submission" date="2017-02" db="EMBL/GenBank/DDBJ databases">
        <authorList>
            <person name="Peterson S.W."/>
        </authorList>
    </citation>
    <scope>NUCLEOTIDE SEQUENCE [LARGE SCALE GENOMIC DNA]</scope>
    <source>
        <strain evidence="2 3">DSM 16080</strain>
    </source>
</reference>
<keyword evidence="3" id="KW-1185">Reference proteome</keyword>
<evidence type="ECO:0000313" key="3">
    <source>
        <dbReference type="Proteomes" id="UP000190027"/>
    </source>
</evidence>
<proteinExistence type="inferred from homology"/>
<dbReference type="AlphaFoldDB" id="A0A1T4X805"/>
<evidence type="ECO:0000313" key="2">
    <source>
        <dbReference type="EMBL" id="SKA85754.1"/>
    </source>
</evidence>
<feature type="compositionally biased region" description="Pro residues" evidence="1">
    <location>
        <begin position="70"/>
        <end position="79"/>
    </location>
</feature>
<dbReference type="OrthoDB" id="5461272at2"/>
<evidence type="ECO:0000256" key="1">
    <source>
        <dbReference type="SAM" id="MobiDB-lite"/>
    </source>
</evidence>
<protein>
    <submittedName>
        <fullName evidence="2">SlyX protein</fullName>
    </submittedName>
</protein>
<dbReference type="Proteomes" id="UP000190027">
    <property type="component" value="Unassembled WGS sequence"/>
</dbReference>
<dbReference type="Pfam" id="PF04102">
    <property type="entry name" value="SlyX"/>
    <property type="match status" value="1"/>
</dbReference>
<sequence>MPQQDTSNLETRVMRLEESLALRDREVEQLNAALTEQQREINELRKQLDLLAGRYRSLREALQQDEEGPEPLPPHYLPK</sequence>
<organism evidence="2 3">
    <name type="scientific">Paucidesulfovibrio gracilis DSM 16080</name>
    <dbReference type="NCBI Taxonomy" id="1121449"/>
    <lineage>
        <taxon>Bacteria</taxon>
        <taxon>Pseudomonadati</taxon>
        <taxon>Thermodesulfobacteriota</taxon>
        <taxon>Desulfovibrionia</taxon>
        <taxon>Desulfovibrionales</taxon>
        <taxon>Desulfovibrionaceae</taxon>
        <taxon>Paucidesulfovibrio</taxon>
    </lineage>
</organism>
<dbReference type="InterPro" id="IPR007236">
    <property type="entry name" value="SlyX"/>
</dbReference>
<name>A0A1T4X805_9BACT</name>